<reference evidence="6" key="2">
    <citation type="submission" date="2025-09" db="UniProtKB">
        <authorList>
            <consortium name="Ensembl"/>
        </authorList>
    </citation>
    <scope>IDENTIFICATION</scope>
</reference>
<reference evidence="6" key="1">
    <citation type="submission" date="2025-08" db="UniProtKB">
        <authorList>
            <consortium name="Ensembl"/>
        </authorList>
    </citation>
    <scope>IDENTIFICATION</scope>
</reference>
<protein>
    <recommendedName>
        <fullName evidence="8">DDE Tnp4 domain-containing protein</fullName>
    </recommendedName>
</protein>
<evidence type="ECO:0000256" key="2">
    <source>
        <dbReference type="ARBA" id="ARBA00022723"/>
    </source>
</evidence>
<evidence type="ECO:0000259" key="4">
    <source>
        <dbReference type="Pfam" id="PF13359"/>
    </source>
</evidence>
<dbReference type="Pfam" id="PF13613">
    <property type="entry name" value="HTH_Tnp_4"/>
    <property type="match status" value="1"/>
</dbReference>
<keyword evidence="7" id="KW-1185">Reference proteome</keyword>
<keyword evidence="2" id="KW-0479">Metal-binding</keyword>
<dbReference type="GO" id="GO:0046872">
    <property type="term" value="F:metal ion binding"/>
    <property type="evidence" value="ECO:0007669"/>
    <property type="project" value="UniProtKB-KW"/>
</dbReference>
<evidence type="ECO:0000256" key="1">
    <source>
        <dbReference type="ARBA" id="ARBA00001968"/>
    </source>
</evidence>
<evidence type="ECO:0000313" key="6">
    <source>
        <dbReference type="Ensembl" id="ENSSANP00000095492.1"/>
    </source>
</evidence>
<dbReference type="InterPro" id="IPR027805">
    <property type="entry name" value="Transposase_HTH_dom"/>
</dbReference>
<dbReference type="Pfam" id="PF13359">
    <property type="entry name" value="DDE_Tnp_4"/>
    <property type="match status" value="1"/>
</dbReference>
<feature type="coiled-coil region" evidence="3">
    <location>
        <begin position="8"/>
        <end position="42"/>
    </location>
</feature>
<name>A0A671SGQ3_9TELE</name>
<feature type="domain" description="Transposase Helix-turn-helix" evidence="5">
    <location>
        <begin position="110"/>
        <end position="160"/>
    </location>
</feature>
<dbReference type="PANTHER" id="PTHR23080">
    <property type="entry name" value="THAP DOMAIN PROTEIN"/>
    <property type="match status" value="1"/>
</dbReference>
<feature type="domain" description="DDE Tnp4" evidence="4">
    <location>
        <begin position="190"/>
        <end position="358"/>
    </location>
</feature>
<dbReference type="PANTHER" id="PTHR23080:SF133">
    <property type="entry name" value="SI:CH211-262I1.5-RELATED"/>
    <property type="match status" value="1"/>
</dbReference>
<comment type="cofactor">
    <cofactor evidence="1">
        <name>a divalent metal cation</name>
        <dbReference type="ChEBI" id="CHEBI:60240"/>
    </cofactor>
</comment>
<evidence type="ECO:0000256" key="3">
    <source>
        <dbReference type="SAM" id="Coils"/>
    </source>
</evidence>
<sequence>MGDHGEELRTLQDALANHKQDIINLKLQLEAKDGQLHHLQKELQYAHTSDALNPEVLNQSHVPDYFHYCTGFSYEQFNSLCQFFNIPTDPSAPQTHIPLSYKRVNNEIKQLSLRTQLLLTLMKLRHNLDHKDLAFRFNIRLQSVSTLINSWVDYMYDSLGKLSIWPHRDVISENMPAKFKEEFPNTFAILDCTELKIQRPSSLVFQSQTYSTYKSTNTLKSLVACDPRGAVIYVSALFTGAISDKEIFNECNILDILKGYIQCGYLNVGDGLMVDKGFLIEKEVEEIGLQLNIPPFARANRQMPHADVEMTKRIAKHRVHVERAIAKIKKFKIVSGQIPISRLVNINQIWYVVSMLSNFQPHIIKD</sequence>
<organism evidence="6 7">
    <name type="scientific">Sinocyclocheilus anshuiensis</name>
    <dbReference type="NCBI Taxonomy" id="1608454"/>
    <lineage>
        <taxon>Eukaryota</taxon>
        <taxon>Metazoa</taxon>
        <taxon>Chordata</taxon>
        <taxon>Craniata</taxon>
        <taxon>Vertebrata</taxon>
        <taxon>Euteleostomi</taxon>
        <taxon>Actinopterygii</taxon>
        <taxon>Neopterygii</taxon>
        <taxon>Teleostei</taxon>
        <taxon>Ostariophysi</taxon>
        <taxon>Cypriniformes</taxon>
        <taxon>Cyprinidae</taxon>
        <taxon>Cyprininae</taxon>
        <taxon>Sinocyclocheilus</taxon>
    </lineage>
</organism>
<dbReference type="Ensembl" id="ENSSANT00000101399.1">
    <property type="protein sequence ID" value="ENSSANP00000095492.1"/>
    <property type="gene ID" value="ENSSANG00000047043.1"/>
</dbReference>
<evidence type="ECO:0000259" key="5">
    <source>
        <dbReference type="Pfam" id="PF13613"/>
    </source>
</evidence>
<dbReference type="Proteomes" id="UP000472260">
    <property type="component" value="Unassembled WGS sequence"/>
</dbReference>
<keyword evidence="3" id="KW-0175">Coiled coil</keyword>
<evidence type="ECO:0008006" key="8">
    <source>
        <dbReference type="Google" id="ProtNLM"/>
    </source>
</evidence>
<accession>A0A671SGQ3</accession>
<evidence type="ECO:0000313" key="7">
    <source>
        <dbReference type="Proteomes" id="UP000472260"/>
    </source>
</evidence>
<dbReference type="InterPro" id="IPR027806">
    <property type="entry name" value="HARBI1_dom"/>
</dbReference>
<dbReference type="AlphaFoldDB" id="A0A671SGQ3"/>
<proteinExistence type="predicted"/>